<comment type="caution">
    <text evidence="3">The sequence shown here is derived from an EMBL/GenBank/DDBJ whole genome shotgun (WGS) entry which is preliminary data.</text>
</comment>
<evidence type="ECO:0000313" key="4">
    <source>
        <dbReference type="Proteomes" id="UP001301958"/>
    </source>
</evidence>
<evidence type="ECO:0008006" key="5">
    <source>
        <dbReference type="Google" id="ProtNLM"/>
    </source>
</evidence>
<reference evidence="3" key="1">
    <citation type="journal article" date="2023" name="Mol. Phylogenet. Evol.">
        <title>Genome-scale phylogeny and comparative genomics of the fungal order Sordariales.</title>
        <authorList>
            <person name="Hensen N."/>
            <person name="Bonometti L."/>
            <person name="Westerberg I."/>
            <person name="Brannstrom I.O."/>
            <person name="Guillou S."/>
            <person name="Cros-Aarteil S."/>
            <person name="Calhoun S."/>
            <person name="Haridas S."/>
            <person name="Kuo A."/>
            <person name="Mondo S."/>
            <person name="Pangilinan J."/>
            <person name="Riley R."/>
            <person name="LaButti K."/>
            <person name="Andreopoulos B."/>
            <person name="Lipzen A."/>
            <person name="Chen C."/>
            <person name="Yan M."/>
            <person name="Daum C."/>
            <person name="Ng V."/>
            <person name="Clum A."/>
            <person name="Steindorff A."/>
            <person name="Ohm R.A."/>
            <person name="Martin F."/>
            <person name="Silar P."/>
            <person name="Natvig D.O."/>
            <person name="Lalanne C."/>
            <person name="Gautier V."/>
            <person name="Ament-Velasquez S.L."/>
            <person name="Kruys A."/>
            <person name="Hutchinson M.I."/>
            <person name="Powell A.J."/>
            <person name="Barry K."/>
            <person name="Miller A.N."/>
            <person name="Grigoriev I.V."/>
            <person name="Debuchy R."/>
            <person name="Gladieux P."/>
            <person name="Hiltunen Thoren M."/>
            <person name="Johannesson H."/>
        </authorList>
    </citation>
    <scope>NUCLEOTIDE SEQUENCE</scope>
    <source>
        <strain evidence="3">CBS 990.96</strain>
    </source>
</reference>
<evidence type="ECO:0000313" key="3">
    <source>
        <dbReference type="EMBL" id="KAK4226109.1"/>
    </source>
</evidence>
<evidence type="ECO:0000256" key="2">
    <source>
        <dbReference type="SAM" id="MobiDB-lite"/>
    </source>
</evidence>
<dbReference type="PANTHER" id="PTHR34598">
    <property type="entry name" value="BLL6449 PROTEIN"/>
    <property type="match status" value="1"/>
</dbReference>
<proteinExistence type="inferred from homology"/>
<feature type="compositionally biased region" description="Polar residues" evidence="2">
    <location>
        <begin position="122"/>
        <end position="137"/>
    </location>
</feature>
<comment type="similarity">
    <text evidence="1">Belongs to the asaB hydroxylase/desaturase family.</text>
</comment>
<dbReference type="AlphaFoldDB" id="A0AAN7BMK2"/>
<dbReference type="Proteomes" id="UP001301958">
    <property type="component" value="Unassembled WGS sequence"/>
</dbReference>
<dbReference type="InterPro" id="IPR044053">
    <property type="entry name" value="AsaB-like"/>
</dbReference>
<sequence>MTTGTFRYLDPESITPGIPPWAKVDVDYSSYARTSRTFPVTDISDCINLHSPTSFGKDIDLTGFAVFHSPAKETEFVNDHAVRNGYYSEVESLLREKLEPTKGKIRKVVIFDHTIRKHDPNSPRQPVQSVHVDQTPSAAEARVRRHVTNSKEAEELLRGRYQLINVWRPIRHAAVDFPLAVIDWRTTEPKDLVPVHLLYPIRNPEEDDGDDRGKERLPTPESLASTEGYEVKGETYGVLPNEKHQFYYFKGMKPEEVMFIKCFDSWSEGMKPNGREGIAALTPHTAFVDPETPEGTPGRESIEVRCLVFYE</sequence>
<dbReference type="PANTHER" id="PTHR34598:SF4">
    <property type="entry name" value="7ALPHA-CEPHEM-METHOXYLASE P8 CHAIN RELATED PROTEIN"/>
    <property type="match status" value="1"/>
</dbReference>
<organism evidence="3 4">
    <name type="scientific">Podospora fimiseda</name>
    <dbReference type="NCBI Taxonomy" id="252190"/>
    <lineage>
        <taxon>Eukaryota</taxon>
        <taxon>Fungi</taxon>
        <taxon>Dikarya</taxon>
        <taxon>Ascomycota</taxon>
        <taxon>Pezizomycotina</taxon>
        <taxon>Sordariomycetes</taxon>
        <taxon>Sordariomycetidae</taxon>
        <taxon>Sordariales</taxon>
        <taxon>Podosporaceae</taxon>
        <taxon>Podospora</taxon>
    </lineage>
</organism>
<accession>A0AAN7BMK2</accession>
<dbReference type="NCBIfam" id="NF041278">
    <property type="entry name" value="CmcJ_NvfI_EfuI"/>
    <property type="match status" value="1"/>
</dbReference>
<keyword evidence="4" id="KW-1185">Reference proteome</keyword>
<evidence type="ECO:0000256" key="1">
    <source>
        <dbReference type="ARBA" id="ARBA00023604"/>
    </source>
</evidence>
<feature type="region of interest" description="Disordered" evidence="2">
    <location>
        <begin position="116"/>
        <end position="141"/>
    </location>
</feature>
<dbReference type="EMBL" id="MU865354">
    <property type="protein sequence ID" value="KAK4226109.1"/>
    <property type="molecule type" value="Genomic_DNA"/>
</dbReference>
<reference evidence="3" key="2">
    <citation type="submission" date="2023-05" db="EMBL/GenBank/DDBJ databases">
        <authorList>
            <consortium name="Lawrence Berkeley National Laboratory"/>
            <person name="Steindorff A."/>
            <person name="Hensen N."/>
            <person name="Bonometti L."/>
            <person name="Westerberg I."/>
            <person name="Brannstrom I.O."/>
            <person name="Guillou S."/>
            <person name="Cros-Aarteil S."/>
            <person name="Calhoun S."/>
            <person name="Haridas S."/>
            <person name="Kuo A."/>
            <person name="Mondo S."/>
            <person name="Pangilinan J."/>
            <person name="Riley R."/>
            <person name="Labutti K."/>
            <person name="Andreopoulos B."/>
            <person name="Lipzen A."/>
            <person name="Chen C."/>
            <person name="Yanf M."/>
            <person name="Daum C."/>
            <person name="Ng V."/>
            <person name="Clum A."/>
            <person name="Ohm R."/>
            <person name="Martin F."/>
            <person name="Silar P."/>
            <person name="Natvig D."/>
            <person name="Lalanne C."/>
            <person name="Gautier V."/>
            <person name="Ament-Velasquez S.L."/>
            <person name="Kruys A."/>
            <person name="Hutchinson M.I."/>
            <person name="Powell A.J."/>
            <person name="Barry K."/>
            <person name="Miller A.N."/>
            <person name="Grigoriev I.V."/>
            <person name="Debuchy R."/>
            <person name="Gladieux P."/>
            <person name="Thoren M.H."/>
            <person name="Johannesson H."/>
        </authorList>
    </citation>
    <scope>NUCLEOTIDE SEQUENCE</scope>
    <source>
        <strain evidence="3">CBS 990.96</strain>
    </source>
</reference>
<name>A0AAN7BMK2_9PEZI</name>
<feature type="region of interest" description="Disordered" evidence="2">
    <location>
        <begin position="202"/>
        <end position="224"/>
    </location>
</feature>
<protein>
    <recommendedName>
        <fullName evidence="5">7alpha-cephem-methoxylase P8 chain</fullName>
    </recommendedName>
</protein>
<gene>
    <name evidence="3" type="ORF">QBC38DRAFT_481548</name>
</gene>
<dbReference type="GO" id="GO:0016491">
    <property type="term" value="F:oxidoreductase activity"/>
    <property type="evidence" value="ECO:0007669"/>
    <property type="project" value="InterPro"/>
</dbReference>